<keyword evidence="3" id="KW-1185">Reference proteome</keyword>
<dbReference type="AlphaFoldDB" id="A0A5P8E8H4"/>
<evidence type="ECO:0000313" key="2">
    <source>
        <dbReference type="EMBL" id="QFQ13291.1"/>
    </source>
</evidence>
<accession>A0A5P8E8H4</accession>
<feature type="region of interest" description="Disordered" evidence="1">
    <location>
        <begin position="102"/>
        <end position="123"/>
    </location>
</feature>
<dbReference type="EMBL" id="CP033459">
    <property type="protein sequence ID" value="QFQ13291.1"/>
    <property type="molecule type" value="Genomic_DNA"/>
</dbReference>
<dbReference type="KEGG" id="alq:C7Y71_009880"/>
<sequence>MKHTVNNSRNMLDNKFTQAMQAWLNAPSESRSLQEGAELLLRLNRNKWMHQQILRTRNFSKLEYELKKHLQIRLDGLTLQEVADMEKRVVPQAKKSIEDNVPTISTDAENPSPQFAGKRADHDTLPDDIRDLYEKNGEIYFKLKQTFETLKQMHDAQPCDRYEYLKVLSEQDKQYRENWAKYDSYDPNTAKAAKPKRSISKKKSSNAPTS</sequence>
<evidence type="ECO:0000256" key="1">
    <source>
        <dbReference type="SAM" id="MobiDB-lite"/>
    </source>
</evidence>
<evidence type="ECO:0000313" key="3">
    <source>
        <dbReference type="Proteomes" id="UP000249375"/>
    </source>
</evidence>
<gene>
    <name evidence="2" type="ORF">C7Y71_009880</name>
</gene>
<feature type="region of interest" description="Disordered" evidence="1">
    <location>
        <begin position="185"/>
        <end position="210"/>
    </location>
</feature>
<proteinExistence type="predicted"/>
<feature type="compositionally biased region" description="Basic residues" evidence="1">
    <location>
        <begin position="193"/>
        <end position="204"/>
    </location>
</feature>
<reference evidence="2 3" key="1">
    <citation type="submission" date="2018-11" db="EMBL/GenBank/DDBJ databases">
        <authorList>
            <person name="Na S.W."/>
            <person name="Baik M."/>
        </authorList>
    </citation>
    <scope>NUCLEOTIDE SEQUENCE [LARGE SCALE GENOMIC DNA]</scope>
    <source>
        <strain evidence="2 3">E39</strain>
    </source>
</reference>
<organism evidence="2 3">
    <name type="scientific">Pseudoprevotella muciniphila</name>
    <dbReference type="NCBI Taxonomy" id="2133944"/>
    <lineage>
        <taxon>Bacteria</taxon>
        <taxon>Pseudomonadati</taxon>
        <taxon>Bacteroidota</taxon>
        <taxon>Bacteroidia</taxon>
        <taxon>Bacteroidales</taxon>
        <taxon>Prevotellaceae</taxon>
        <taxon>Pseudoprevotella</taxon>
    </lineage>
</organism>
<feature type="compositionally biased region" description="Polar residues" evidence="1">
    <location>
        <begin position="102"/>
        <end position="113"/>
    </location>
</feature>
<protein>
    <submittedName>
        <fullName evidence="2">Uncharacterized protein</fullName>
    </submittedName>
</protein>
<name>A0A5P8E8H4_9BACT</name>
<dbReference type="Proteomes" id="UP000249375">
    <property type="component" value="Chromosome"/>
</dbReference>